<dbReference type="STRING" id="638301.HMPREF0444_1651"/>
<feature type="transmembrane region" description="Helical" evidence="6">
    <location>
        <begin position="20"/>
        <end position="40"/>
    </location>
</feature>
<feature type="transmembrane region" description="Helical" evidence="6">
    <location>
        <begin position="199"/>
        <end position="220"/>
    </location>
</feature>
<dbReference type="GO" id="GO:0005886">
    <property type="term" value="C:plasma membrane"/>
    <property type="evidence" value="ECO:0007669"/>
    <property type="project" value="UniProtKB-SubCell"/>
</dbReference>
<feature type="transmembrane region" description="Helical" evidence="6">
    <location>
        <begin position="526"/>
        <end position="554"/>
    </location>
</feature>
<evidence type="ECO:0000256" key="3">
    <source>
        <dbReference type="ARBA" id="ARBA00022692"/>
    </source>
</evidence>
<comment type="similarity">
    <text evidence="6">Belongs to the ABC-4 integral membrane protein family.</text>
</comment>
<evidence type="ECO:0000256" key="5">
    <source>
        <dbReference type="ARBA" id="ARBA00023136"/>
    </source>
</evidence>
<dbReference type="InterPro" id="IPR027022">
    <property type="entry name" value="ABC_permease_BceB-typ"/>
</dbReference>
<feature type="transmembrane region" description="Helical" evidence="6">
    <location>
        <begin position="627"/>
        <end position="646"/>
    </location>
</feature>
<feature type="transmembrane region" description="Helical" evidence="6">
    <location>
        <begin position="102"/>
        <end position="124"/>
    </location>
</feature>
<protein>
    <submittedName>
        <fullName evidence="8">Gram-positive signal peptide protein, YSIRK family</fullName>
    </submittedName>
</protein>
<keyword evidence="6" id="KW-0813">Transport</keyword>
<evidence type="ECO:0000256" key="2">
    <source>
        <dbReference type="ARBA" id="ARBA00022475"/>
    </source>
</evidence>
<dbReference type="Pfam" id="PF02687">
    <property type="entry name" value="FtsX"/>
    <property type="match status" value="2"/>
</dbReference>
<evidence type="ECO:0000313" key="9">
    <source>
        <dbReference type="Proteomes" id="UP000005926"/>
    </source>
</evidence>
<dbReference type="eggNOG" id="COG0577">
    <property type="taxonomic scope" value="Bacteria"/>
</dbReference>
<dbReference type="InterPro" id="IPR003838">
    <property type="entry name" value="ABC3_permease_C"/>
</dbReference>
<feature type="transmembrane region" description="Helical" evidence="6">
    <location>
        <begin position="61"/>
        <end position="82"/>
    </location>
</feature>
<dbReference type="InterPro" id="IPR052536">
    <property type="entry name" value="ABC-4_Integral_Memb_Prot"/>
</dbReference>
<dbReference type="RefSeq" id="WP_005606189.1">
    <property type="nucleotide sequence ID" value="NZ_CP102283.1"/>
</dbReference>
<dbReference type="AlphaFoldDB" id="C8NIA6"/>
<evidence type="ECO:0000256" key="1">
    <source>
        <dbReference type="ARBA" id="ARBA00004651"/>
    </source>
</evidence>
<feature type="domain" description="ABC3 transporter permease C-terminal" evidence="7">
    <location>
        <begin position="539"/>
        <end position="648"/>
    </location>
</feature>
<feature type="domain" description="ABC3 transporter permease C-terminal" evidence="7">
    <location>
        <begin position="63"/>
        <end position="177"/>
    </location>
</feature>
<comment type="caution">
    <text evidence="8">The sequence shown here is derived from an EMBL/GenBank/DDBJ whole genome shotgun (WGS) entry which is preliminary data.</text>
</comment>
<dbReference type="PIRSF" id="PIRSF018968">
    <property type="entry name" value="ABC_permease_BceB"/>
    <property type="match status" value="1"/>
</dbReference>
<dbReference type="HOGENOM" id="CLU_022800_2_3_9"/>
<keyword evidence="9" id="KW-1185">Reference proteome</keyword>
<feature type="transmembrane region" description="Helical" evidence="6">
    <location>
        <begin position="283"/>
        <end position="306"/>
    </location>
</feature>
<dbReference type="PANTHER" id="PTHR46795">
    <property type="entry name" value="ABC TRANSPORTER PERMEASE-RELATED-RELATED"/>
    <property type="match status" value="1"/>
</dbReference>
<evidence type="ECO:0000256" key="6">
    <source>
        <dbReference type="PIRNR" id="PIRNR018968"/>
    </source>
</evidence>
<keyword evidence="4 6" id="KW-1133">Transmembrane helix</keyword>
<reference evidence="8 9" key="1">
    <citation type="submission" date="2009-08" db="EMBL/GenBank/DDBJ databases">
        <authorList>
            <person name="Muzny D."/>
            <person name="Qin X."/>
            <person name="Deng J."/>
            <person name="Jiang H."/>
            <person name="Liu Y."/>
            <person name="Qu J."/>
            <person name="Song X.-Z."/>
            <person name="Zhang L."/>
            <person name="Thornton R."/>
            <person name="Coyle M."/>
            <person name="Francisco L."/>
            <person name="Jackson L."/>
            <person name="Javaid M."/>
            <person name="Korchina V."/>
            <person name="Kovar C."/>
            <person name="Mata R."/>
            <person name="Mathew T."/>
            <person name="Ngo R."/>
            <person name="Nguyen L."/>
            <person name="Nguyen N."/>
            <person name="Okwuonu G."/>
            <person name="Ongeri F."/>
            <person name="Pham C."/>
            <person name="Simmons D."/>
            <person name="Wilczek-Boney K."/>
            <person name="Hale W."/>
            <person name="Jakkamsetti A."/>
            <person name="Pham P."/>
            <person name="Ruth R."/>
            <person name="San Lucas F."/>
            <person name="Warren J."/>
            <person name="Zhang J."/>
            <person name="Zhao Z."/>
            <person name="Zhou C."/>
            <person name="Zhu D."/>
            <person name="Lee S."/>
            <person name="Bess C."/>
            <person name="Blankenburg K."/>
            <person name="Forbes L."/>
            <person name="Fu Q."/>
            <person name="Gubbala S."/>
            <person name="Hirani K."/>
            <person name="Jayaseelan J.C."/>
            <person name="Lara F."/>
            <person name="Munidasa M."/>
            <person name="Palculict T."/>
            <person name="Patil S."/>
            <person name="Pu L.-L."/>
            <person name="Saada N."/>
            <person name="Tang L."/>
            <person name="Weissenberger G."/>
            <person name="Zhu Y."/>
            <person name="Hemphill L."/>
            <person name="Shang Y."/>
            <person name="Youmans B."/>
            <person name="Ayvaz T."/>
            <person name="Ross M."/>
            <person name="Santibanez J."/>
            <person name="Aqrawi P."/>
            <person name="Gross S."/>
            <person name="Joshi V."/>
            <person name="Fowler G."/>
            <person name="Nazareth L."/>
            <person name="Reid J."/>
            <person name="Worley K."/>
            <person name="Petrosino J."/>
            <person name="Highlander S."/>
            <person name="Gibbs R."/>
        </authorList>
    </citation>
    <scope>NUCLEOTIDE SEQUENCE [LARGE SCALE GENOMIC DNA]</scope>
    <source>
        <strain evidence="8 9">ATCC 49175</strain>
    </source>
</reference>
<sequence length="656" mass="73471">MFNLLRSMAITNLRKNHSLYLPYALATVLVTVVLYITHALSAMPELASLNGGAQMAKTLQFGVIIVQIVSLVIILYANAFVMKNRSKEFGLYGILGLDRKNIQLLSLIELVIFAFVSVTLGIVLGMIFHRISFALLLGLIQYSIGIEYSLQIGSIFYVYFTLAVIFALVFFINATRLYMSRPLELLKEKKKGEKQGRFVAFRAIVGFVMLGTAYTMSQAIESPVKALLYFFLAVLLVVIATYILFDAGSIALLALLQKNKKLFYKPTNFISISNLKFRMRKNAAGLASVCVLSTMVLVTLATTVALQKGTTEKLDQNYPTAYSAIGYIIDQSEVNKYPEIVQQIKAQSKGKLSNERSYLSVLRFGARTEKGFDLTGIHSGDSPAAMLTIISADEYNRLFGTKYSVGDKEIILGLVKGNVTKVDEVKTWSVVFNATLKVKEMIDAQAYKKVMPQLPYVSDNIYVAIVQAPMKFMEPSVGKAMYYSLWDTTTEFSQRDAEFKAYQKVANQYKNGNLLLASKNEAAKELYSFMGSLLFVGALLSIAFFIGAALVIYYKQISEGYEDRDRFVILQKLGIDQKTIKKSINRQVLIVFFLPLVMAFIHTAFAFKMYRKIIELFGVDGSVTLNATIVIGAVFVVVYLVVYQITSRSYFRIIKR</sequence>
<dbReference type="EMBL" id="ACKZ01000026">
    <property type="protein sequence ID" value="EEW36662.1"/>
    <property type="molecule type" value="Genomic_DNA"/>
</dbReference>
<name>C8NIA6_9LACT</name>
<dbReference type="GeneID" id="78412582"/>
<keyword evidence="2 6" id="KW-1003">Cell membrane</keyword>
<feature type="transmembrane region" description="Helical" evidence="6">
    <location>
        <begin position="226"/>
        <end position="256"/>
    </location>
</feature>
<feature type="transmembrane region" description="Helical" evidence="6">
    <location>
        <begin position="156"/>
        <end position="178"/>
    </location>
</feature>
<proteinExistence type="inferred from homology"/>
<keyword evidence="3 6" id="KW-0812">Transmembrane</keyword>
<dbReference type="Proteomes" id="UP000005926">
    <property type="component" value="Unassembled WGS sequence"/>
</dbReference>
<evidence type="ECO:0000256" key="4">
    <source>
        <dbReference type="ARBA" id="ARBA00022989"/>
    </source>
</evidence>
<dbReference type="PANTHER" id="PTHR46795:SF3">
    <property type="entry name" value="ABC TRANSPORTER PERMEASE"/>
    <property type="match status" value="1"/>
</dbReference>
<keyword evidence="5 6" id="KW-0472">Membrane</keyword>
<gene>
    <name evidence="8" type="ORF">HMPREF0444_1651</name>
</gene>
<dbReference type="GO" id="GO:0055085">
    <property type="term" value="P:transmembrane transport"/>
    <property type="evidence" value="ECO:0007669"/>
    <property type="project" value="UniProtKB-UniRule"/>
</dbReference>
<organism evidence="8 9">
    <name type="scientific">Granulicatella adiacens ATCC 49175</name>
    <dbReference type="NCBI Taxonomy" id="638301"/>
    <lineage>
        <taxon>Bacteria</taxon>
        <taxon>Bacillati</taxon>
        <taxon>Bacillota</taxon>
        <taxon>Bacilli</taxon>
        <taxon>Lactobacillales</taxon>
        <taxon>Carnobacteriaceae</taxon>
        <taxon>Granulicatella</taxon>
    </lineage>
</organism>
<accession>C8NIA6</accession>
<evidence type="ECO:0000259" key="7">
    <source>
        <dbReference type="Pfam" id="PF02687"/>
    </source>
</evidence>
<feature type="transmembrane region" description="Helical" evidence="6">
    <location>
        <begin position="588"/>
        <end position="607"/>
    </location>
</feature>
<evidence type="ECO:0000313" key="8">
    <source>
        <dbReference type="EMBL" id="EEW36662.1"/>
    </source>
</evidence>
<comment type="subcellular location">
    <subcellularLocation>
        <location evidence="1 6">Cell membrane</location>
        <topology evidence="1 6">Multi-pass membrane protein</topology>
    </subcellularLocation>
</comment>